<evidence type="ECO:0000259" key="2">
    <source>
        <dbReference type="Pfam" id="PF20469"/>
    </source>
</evidence>
<feature type="domain" description="Endonuclease GajA/Old nuclease/RecF-like AAA" evidence="1">
    <location>
        <begin position="254"/>
        <end position="341"/>
    </location>
</feature>
<dbReference type="Proteomes" id="UP000001817">
    <property type="component" value="Chromosome 1"/>
</dbReference>
<feature type="domain" description="Endonuclease GajA/Old nuclease/RecF-like AAA" evidence="1">
    <location>
        <begin position="1"/>
        <end position="82"/>
    </location>
</feature>
<keyword evidence="3" id="KW-0255">Endonuclease</keyword>
<feature type="domain" description="OLD protein-like TOPRIM" evidence="2">
    <location>
        <begin position="391"/>
        <end position="459"/>
    </location>
</feature>
<dbReference type="eggNOG" id="COG3593">
    <property type="taxonomic scope" value="Bacteria"/>
</dbReference>
<gene>
    <name evidence="3" type="ORF">Bxe_A2561</name>
</gene>
<dbReference type="Gene3D" id="3.40.50.300">
    <property type="entry name" value="P-loop containing nucleotide triphosphate hydrolases"/>
    <property type="match status" value="2"/>
</dbReference>
<dbReference type="InterPro" id="IPR041685">
    <property type="entry name" value="AAA_GajA/Old/RecF-like"/>
</dbReference>
<dbReference type="EMBL" id="CP000270">
    <property type="protein sequence ID" value="ABE30418.1"/>
    <property type="molecule type" value="Genomic_DNA"/>
</dbReference>
<dbReference type="InterPro" id="IPR034139">
    <property type="entry name" value="TOPRIM_OLD"/>
</dbReference>
<evidence type="ECO:0000313" key="3">
    <source>
        <dbReference type="EMBL" id="ABE30418.1"/>
    </source>
</evidence>
<dbReference type="KEGG" id="bxe:Bxe_A2561"/>
<dbReference type="CDD" id="cd01026">
    <property type="entry name" value="TOPRIM_OLD"/>
    <property type="match status" value="1"/>
</dbReference>
<name>Q13ZS1_PARXL</name>
<dbReference type="GO" id="GO:0004519">
    <property type="term" value="F:endonuclease activity"/>
    <property type="evidence" value="ECO:0007669"/>
    <property type="project" value="UniProtKB-KW"/>
</dbReference>
<sequence>MRLSRIVIKNFRNFKHFDVRLGEHAVVLGENKVGKTNLLFALRLILDPALPDSSRRLRIDDFWDGLARPLKAEDVIEVSVEFRDFENNENLLAVLADHLVRPDPMVARVTYRYQPVQGLEGAPRSEADYEFILFGGGRIENAIGYELRRWMPMDLFPALRDAESDLARWSRSPLRPLLDRAAKTVDAKALSAIAGEVHATTSKIAALPELSDVVSQVNDQLTVMVGDKHAVKTALGFAPTEPERLLRALQMMIDSGKRGVAEASLGSANVLYLALKHLEHQYLVDEGERQHTFLAIEEPEAHLHPHLQRLIYRNYLQTRDEVQADTEPRSILLTTHSPNVASVAPLANVVVLRHVVDAGHTVGRSLKGVKLNTSDREDLERYIDVTRGELFFSKGVILVEGDAEKFLLPTLAKLNDKALDFDAMGISVCSIAGTNFAPYVQLLGQKGLDIPFVVLTDFDPKNQAVSQEDADPDDNGVGNSYGKNRVVNQIMRHLLDEEVWDKSSYGEVLELAPKHGIFLNEFTFEIDLFKAGAEDYFHTAIGSLTTNKKMHARFKGMSADPDSLDPSQFLKDIDSIGKGRVAQRLAAVLVEESVDVCPTYIKKALKYLKAKLA</sequence>
<dbReference type="PANTHER" id="PTHR43581:SF4">
    <property type="entry name" value="ATP_GTP PHOSPHATASE"/>
    <property type="match status" value="1"/>
</dbReference>
<dbReference type="Pfam" id="PF13175">
    <property type="entry name" value="AAA_15"/>
    <property type="match status" value="2"/>
</dbReference>
<dbReference type="KEGG" id="bxb:DR64_255"/>
<dbReference type="InterPro" id="IPR027417">
    <property type="entry name" value="P-loop_NTPase"/>
</dbReference>
<accession>Q13ZS1</accession>
<evidence type="ECO:0000259" key="1">
    <source>
        <dbReference type="Pfam" id="PF13175"/>
    </source>
</evidence>
<dbReference type="PATRIC" id="fig|266265.5.peg.1963"/>
<dbReference type="STRING" id="266265.Bxe_A2561"/>
<dbReference type="PANTHER" id="PTHR43581">
    <property type="entry name" value="ATP/GTP PHOSPHATASE"/>
    <property type="match status" value="1"/>
</dbReference>
<evidence type="ECO:0000313" key="4">
    <source>
        <dbReference type="Proteomes" id="UP000001817"/>
    </source>
</evidence>
<proteinExistence type="predicted"/>
<dbReference type="OrthoDB" id="3322489at2"/>
<protein>
    <submittedName>
        <fullName evidence="3">Predicted ATP-dependent endonuclease of the OLD family</fullName>
    </submittedName>
</protein>
<keyword evidence="3" id="KW-0378">Hydrolase</keyword>
<keyword evidence="3" id="KW-0540">Nuclease</keyword>
<dbReference type="Pfam" id="PF20469">
    <property type="entry name" value="OLD-like_TOPRIM"/>
    <property type="match status" value="1"/>
</dbReference>
<organism evidence="3 4">
    <name type="scientific">Paraburkholderia xenovorans (strain LB400)</name>
    <dbReference type="NCBI Taxonomy" id="266265"/>
    <lineage>
        <taxon>Bacteria</taxon>
        <taxon>Pseudomonadati</taxon>
        <taxon>Pseudomonadota</taxon>
        <taxon>Betaproteobacteria</taxon>
        <taxon>Burkholderiales</taxon>
        <taxon>Burkholderiaceae</taxon>
        <taxon>Paraburkholderia</taxon>
    </lineage>
</organism>
<dbReference type="AlphaFoldDB" id="Q13ZS1"/>
<dbReference type="InterPro" id="IPR051396">
    <property type="entry name" value="Bact_Antivir_Def_Nuclease"/>
</dbReference>
<reference evidence="3 4" key="1">
    <citation type="journal article" date="2006" name="Proc. Natl. Acad. Sci. U.S.A.">
        <title>Burkholderia xenovorans LB400 harbors a multi-replicon, 9.73-Mbp genome shaped for versatility.</title>
        <authorList>
            <person name="Chain P.S."/>
            <person name="Denef V.J."/>
            <person name="Konstantinidis K.T."/>
            <person name="Vergez L.M."/>
            <person name="Agullo L."/>
            <person name="Reyes V.L."/>
            <person name="Hauser L."/>
            <person name="Cordova M."/>
            <person name="Gomez L."/>
            <person name="Gonzalez M."/>
            <person name="Land M."/>
            <person name="Lao V."/>
            <person name="Larimer F."/>
            <person name="LiPuma J.J."/>
            <person name="Mahenthiralingam E."/>
            <person name="Malfatti S.A."/>
            <person name="Marx C.J."/>
            <person name="Parnell J.J."/>
            <person name="Ramette A."/>
            <person name="Richardson P."/>
            <person name="Seeger M."/>
            <person name="Smith D."/>
            <person name="Spilker T."/>
            <person name="Sul W.J."/>
            <person name="Tsoi T.V."/>
            <person name="Ulrich L.E."/>
            <person name="Zhulin I.B."/>
            <person name="Tiedje J.M."/>
        </authorList>
    </citation>
    <scope>NUCLEOTIDE SEQUENCE [LARGE SCALE GENOMIC DNA]</scope>
    <source>
        <strain evidence="3 4">LB400</strain>
    </source>
</reference>
<dbReference type="eggNOG" id="COG1195">
    <property type="taxonomic scope" value="Bacteria"/>
</dbReference>
<keyword evidence="4" id="KW-1185">Reference proteome</keyword>
<dbReference type="SUPFAM" id="SSF52540">
    <property type="entry name" value="P-loop containing nucleoside triphosphate hydrolases"/>
    <property type="match status" value="1"/>
</dbReference>